<dbReference type="InterPro" id="IPR044247">
    <property type="entry name" value="SPL2-like"/>
</dbReference>
<name>A0A0G4FLS2_9ALVE</name>
<dbReference type="InterPro" id="IPR013083">
    <property type="entry name" value="Znf_RING/FYVE/PHD"/>
</dbReference>
<keyword evidence="3" id="KW-0472">Membrane</keyword>
<dbReference type="GO" id="GO:0008270">
    <property type="term" value="F:zinc ion binding"/>
    <property type="evidence" value="ECO:0007669"/>
    <property type="project" value="UniProtKB-KW"/>
</dbReference>
<accession>A0A0G4FLS2</accession>
<dbReference type="SMART" id="SM00184">
    <property type="entry name" value="RING"/>
    <property type="match status" value="1"/>
</dbReference>
<feature type="region of interest" description="Disordered" evidence="2">
    <location>
        <begin position="261"/>
        <end position="351"/>
    </location>
</feature>
<evidence type="ECO:0000313" key="5">
    <source>
        <dbReference type="EMBL" id="CEM14474.1"/>
    </source>
</evidence>
<sequence length="492" mass="53852">MADLQTQVQAQLQLLQRHPYVVSVWRWTLEHTKHFREPLFWKKTRLALSRLFLKHYPLFALWQFCAVGFWLQIRILGRRLQCLEKLSPLDVRDLTESDVGSLVAVEGALHSLQPVAAATNERLRCIVSDVRVSVLSQHVRAGYTREREVSKHTRTAESVLLSSCLDQPATPPSSSGGILGIAIGVGQQRSSNQGPTIRIKGISRAEGLPFDTVSTIVKPCDISVASMLSLMLFNYVKIADKQVEKVVPVGCPVTVIGRLQSDGPLAPSQRQRAQRQQTPQVQGSHPQGLQGAGPSRSGGWSSGGGNSSETSVVTQQCYSSSSSASSSSSSSSSVSLETGRKGERGRPHLDKDSRVCLERDRSSGLFWVTGMGLADVVGRVLWQRRMWQFGAVLLWSLGAGVLFSALRVEFLRIADDDPSLNAAPSHFQADLEVPEGGEQEDCIVCLSQRRQVILVPCGHVALCRGCAARLNSCPLCHTEVGQRIEIRGVYRA</sequence>
<dbReference type="SUPFAM" id="SSF57850">
    <property type="entry name" value="RING/U-box"/>
    <property type="match status" value="1"/>
</dbReference>
<dbReference type="VEuPathDB" id="CryptoDB:Cvel_17499"/>
<organism evidence="5">
    <name type="scientific">Chromera velia CCMP2878</name>
    <dbReference type="NCBI Taxonomy" id="1169474"/>
    <lineage>
        <taxon>Eukaryota</taxon>
        <taxon>Sar</taxon>
        <taxon>Alveolata</taxon>
        <taxon>Colpodellida</taxon>
        <taxon>Chromeraceae</taxon>
        <taxon>Chromera</taxon>
    </lineage>
</organism>
<evidence type="ECO:0000256" key="1">
    <source>
        <dbReference type="PROSITE-ProRule" id="PRU00175"/>
    </source>
</evidence>
<keyword evidence="1" id="KW-0479">Metal-binding</keyword>
<feature type="domain" description="RING-type" evidence="4">
    <location>
        <begin position="442"/>
        <end position="477"/>
    </location>
</feature>
<evidence type="ECO:0000259" key="4">
    <source>
        <dbReference type="PROSITE" id="PS50089"/>
    </source>
</evidence>
<evidence type="ECO:0000256" key="3">
    <source>
        <dbReference type="SAM" id="Phobius"/>
    </source>
</evidence>
<dbReference type="GO" id="GO:0004842">
    <property type="term" value="F:ubiquitin-protein transferase activity"/>
    <property type="evidence" value="ECO:0007669"/>
    <property type="project" value="InterPro"/>
</dbReference>
<evidence type="ECO:0000256" key="2">
    <source>
        <dbReference type="SAM" id="MobiDB-lite"/>
    </source>
</evidence>
<dbReference type="Pfam" id="PF13920">
    <property type="entry name" value="zf-C3HC4_3"/>
    <property type="match status" value="1"/>
</dbReference>
<dbReference type="Gene3D" id="3.30.40.10">
    <property type="entry name" value="Zinc/RING finger domain, C3HC4 (zinc finger)"/>
    <property type="match status" value="1"/>
</dbReference>
<dbReference type="PANTHER" id="PTHR47355">
    <property type="entry name" value="E3 UBIQUITIN-PROTEIN LIGASE SPL2"/>
    <property type="match status" value="1"/>
</dbReference>
<keyword evidence="3" id="KW-1133">Transmembrane helix</keyword>
<gene>
    <name evidence="5" type="ORF">Cvel_17499</name>
</gene>
<reference evidence="5" key="1">
    <citation type="submission" date="2014-11" db="EMBL/GenBank/DDBJ databases">
        <authorList>
            <person name="Otto D Thomas"/>
            <person name="Naeem Raeece"/>
        </authorList>
    </citation>
    <scope>NUCLEOTIDE SEQUENCE</scope>
</reference>
<proteinExistence type="predicted"/>
<dbReference type="AlphaFoldDB" id="A0A0G4FLS2"/>
<dbReference type="EMBL" id="CDMZ01000443">
    <property type="protein sequence ID" value="CEM14474.1"/>
    <property type="molecule type" value="Genomic_DNA"/>
</dbReference>
<keyword evidence="1" id="KW-0862">Zinc</keyword>
<keyword evidence="3" id="KW-0812">Transmembrane</keyword>
<protein>
    <recommendedName>
        <fullName evidence="4">RING-type domain-containing protein</fullName>
    </recommendedName>
</protein>
<feature type="compositionally biased region" description="Low complexity" evidence="2">
    <location>
        <begin position="269"/>
        <end position="282"/>
    </location>
</feature>
<dbReference type="InterPro" id="IPR001841">
    <property type="entry name" value="Znf_RING"/>
</dbReference>
<dbReference type="PANTHER" id="PTHR47355:SF1">
    <property type="entry name" value="E3 UBIQUITIN-PROTEIN LIGASE SPL2"/>
    <property type="match status" value="1"/>
</dbReference>
<feature type="compositionally biased region" description="Low complexity" evidence="2">
    <location>
        <begin position="319"/>
        <end position="335"/>
    </location>
</feature>
<dbReference type="PROSITE" id="PS50089">
    <property type="entry name" value="ZF_RING_2"/>
    <property type="match status" value="1"/>
</dbReference>
<feature type="compositionally biased region" description="Basic and acidic residues" evidence="2">
    <location>
        <begin position="338"/>
        <end position="351"/>
    </location>
</feature>
<keyword evidence="1" id="KW-0863">Zinc-finger</keyword>
<feature type="transmembrane region" description="Helical" evidence="3">
    <location>
        <begin position="56"/>
        <end position="77"/>
    </location>
</feature>